<feature type="compositionally biased region" description="Pro residues" evidence="1">
    <location>
        <begin position="270"/>
        <end position="279"/>
    </location>
</feature>
<dbReference type="InterPro" id="IPR002789">
    <property type="entry name" value="HerA_central"/>
</dbReference>
<dbReference type="InterPro" id="IPR051162">
    <property type="entry name" value="T4SS_component"/>
</dbReference>
<dbReference type="Gene3D" id="3.90.320.10">
    <property type="match status" value="1"/>
</dbReference>
<keyword evidence="5" id="KW-1185">Reference proteome</keyword>
<gene>
    <name evidence="4" type="ORF">LVJ94_01800</name>
</gene>
<sequence length="702" mass="77115">MSENTLSVSDVVTAARCPRQLVLAQQGHRVVPHGADTFGQAAQAALVAIATEAGKNKELLALVKQAAPEPRTVEYTLFRLGLGEVYAHAKRAASRVDGEDLGRFSDAVREIAQRLTPHVVKAGGAAFAEAEKTAEIPLDGTTIQGAVDLLCRSAGQTWIWDLKTYTGTEQAKLEQMRLYGIAFAAKDKAARLALVHVVDERIQVDSVAAPEKEDVENLQKLTRSMRTWLDGEPPPAARDQDTCRDCPAREACWRTWGRTLTDEVDVVKPPTRPPPPPPSEDPKDNLSAQPALDLKPLWIGAVPNKDPARLEPHELVRHVAVFGASGSGKTYLAKSIVEEAVLAGIPVLAFDVQGDILTLAKPLDDATIDPTLRTRRDRYVEQAEFRLLTPMSDAGLRISLNPLRFPARDMPLEESTVYSEAVTENLLAHVKLPPGWRDNASAYLAERIRLAMKKVDSLAIDDLIAGIAEDEDLDNPLLDDKQRDRLVKALRLLTMGSKDLLFKLGKPLDLDALLKPSVPGKTPLNVLWLNGLGDQQNKESFVAMVLADVYGWMLRQRGGATPRVLLYFDEIGPYMPPHGEPPSKKLLKRIFKEGRKYGVCGLFCTQNFTDVDYKVVSQANTVAIGRLNAAQEKRKAADTLGSPPNFNVGGAVDKLMNSPTGRFIVRRLNEPPHWLQGRTLMTLHGPTWGEDEIRAHNTGSLE</sequence>
<evidence type="ECO:0000256" key="1">
    <source>
        <dbReference type="SAM" id="MobiDB-lite"/>
    </source>
</evidence>
<dbReference type="InterPro" id="IPR011604">
    <property type="entry name" value="PDDEXK-like_dom_sf"/>
</dbReference>
<evidence type="ECO:0000313" key="5">
    <source>
        <dbReference type="Proteomes" id="UP001374803"/>
    </source>
</evidence>
<feature type="domain" description="PD-(D/E)XK endonuclease-like" evidence="3">
    <location>
        <begin position="5"/>
        <end position="252"/>
    </location>
</feature>
<dbReference type="Proteomes" id="UP001374803">
    <property type="component" value="Chromosome"/>
</dbReference>
<dbReference type="EMBL" id="CP089983">
    <property type="protein sequence ID" value="WXB05998.1"/>
    <property type="molecule type" value="Genomic_DNA"/>
</dbReference>
<dbReference type="SUPFAM" id="SSF52540">
    <property type="entry name" value="P-loop containing nucleoside triphosphate hydrolases"/>
    <property type="match status" value="1"/>
</dbReference>
<dbReference type="InterPro" id="IPR038726">
    <property type="entry name" value="PDDEXK_AddAB-type"/>
</dbReference>
<evidence type="ECO:0000259" key="2">
    <source>
        <dbReference type="Pfam" id="PF01935"/>
    </source>
</evidence>
<dbReference type="Pfam" id="PF01935">
    <property type="entry name" value="DUF87"/>
    <property type="match status" value="1"/>
</dbReference>
<dbReference type="RefSeq" id="WP_394835647.1">
    <property type="nucleotide sequence ID" value="NZ_CP089929.1"/>
</dbReference>
<protein>
    <submittedName>
        <fullName evidence="4">DUF853 family protein</fullName>
    </submittedName>
</protein>
<organism evidence="4 5">
    <name type="scientific">Pendulispora rubella</name>
    <dbReference type="NCBI Taxonomy" id="2741070"/>
    <lineage>
        <taxon>Bacteria</taxon>
        <taxon>Pseudomonadati</taxon>
        <taxon>Myxococcota</taxon>
        <taxon>Myxococcia</taxon>
        <taxon>Myxococcales</taxon>
        <taxon>Sorangiineae</taxon>
        <taxon>Pendulisporaceae</taxon>
        <taxon>Pendulispora</taxon>
    </lineage>
</organism>
<dbReference type="InterPro" id="IPR027417">
    <property type="entry name" value="P-loop_NTPase"/>
</dbReference>
<dbReference type="PANTHER" id="PTHR30121">
    <property type="entry name" value="UNCHARACTERIZED PROTEIN YJGR-RELATED"/>
    <property type="match status" value="1"/>
</dbReference>
<dbReference type="Pfam" id="PF12705">
    <property type="entry name" value="PDDEXK_1"/>
    <property type="match status" value="1"/>
</dbReference>
<reference evidence="4" key="1">
    <citation type="submission" date="2021-12" db="EMBL/GenBank/DDBJ databases">
        <title>Discovery of the Pendulisporaceae a myxobacterial family with distinct sporulation behavior and unique specialized metabolism.</title>
        <authorList>
            <person name="Garcia R."/>
            <person name="Popoff A."/>
            <person name="Bader C.D."/>
            <person name="Loehr J."/>
            <person name="Walesch S."/>
            <person name="Walt C."/>
            <person name="Boldt J."/>
            <person name="Bunk B."/>
            <person name="Haeckl F.J.F.P.J."/>
            <person name="Gunesch A.P."/>
            <person name="Birkelbach J."/>
            <person name="Nuebel U."/>
            <person name="Pietschmann T."/>
            <person name="Bach T."/>
            <person name="Mueller R."/>
        </authorList>
    </citation>
    <scope>NUCLEOTIDE SEQUENCE</scope>
    <source>
        <strain evidence="4">MSr11367</strain>
    </source>
</reference>
<accession>A0ABZ2L7T5</accession>
<evidence type="ECO:0000259" key="3">
    <source>
        <dbReference type="Pfam" id="PF12705"/>
    </source>
</evidence>
<feature type="region of interest" description="Disordered" evidence="1">
    <location>
        <begin position="263"/>
        <end position="288"/>
    </location>
</feature>
<evidence type="ECO:0000313" key="4">
    <source>
        <dbReference type="EMBL" id="WXB05998.1"/>
    </source>
</evidence>
<dbReference type="Gene3D" id="3.40.50.300">
    <property type="entry name" value="P-loop containing nucleotide triphosphate hydrolases"/>
    <property type="match status" value="2"/>
</dbReference>
<name>A0ABZ2L7T5_9BACT</name>
<dbReference type="PANTHER" id="PTHR30121:SF6">
    <property type="entry name" value="SLR6007 PROTEIN"/>
    <property type="match status" value="1"/>
</dbReference>
<feature type="domain" description="Helicase HerA central" evidence="2">
    <location>
        <begin position="300"/>
        <end position="531"/>
    </location>
</feature>
<proteinExistence type="predicted"/>